<evidence type="ECO:0000313" key="2">
    <source>
        <dbReference type="Proteomes" id="UP000823775"/>
    </source>
</evidence>
<feature type="non-terminal residue" evidence="1">
    <location>
        <position position="65"/>
    </location>
</feature>
<organism evidence="1 2">
    <name type="scientific">Datura stramonium</name>
    <name type="common">Jimsonweed</name>
    <name type="synonym">Common thornapple</name>
    <dbReference type="NCBI Taxonomy" id="4076"/>
    <lineage>
        <taxon>Eukaryota</taxon>
        <taxon>Viridiplantae</taxon>
        <taxon>Streptophyta</taxon>
        <taxon>Embryophyta</taxon>
        <taxon>Tracheophyta</taxon>
        <taxon>Spermatophyta</taxon>
        <taxon>Magnoliopsida</taxon>
        <taxon>eudicotyledons</taxon>
        <taxon>Gunneridae</taxon>
        <taxon>Pentapetalae</taxon>
        <taxon>asterids</taxon>
        <taxon>lamiids</taxon>
        <taxon>Solanales</taxon>
        <taxon>Solanaceae</taxon>
        <taxon>Solanoideae</taxon>
        <taxon>Datureae</taxon>
        <taxon>Datura</taxon>
    </lineage>
</organism>
<gene>
    <name evidence="1" type="ORF">HAX54_005137</name>
</gene>
<sequence>MGDVNFVVCLLGKSVYPLDLELLENGLKSNTGKGDEESAHCLLPAFLQRDAGLHFQNTDVYKGAK</sequence>
<evidence type="ECO:0000313" key="1">
    <source>
        <dbReference type="EMBL" id="MCE3216159.1"/>
    </source>
</evidence>
<dbReference type="EMBL" id="JACEIK010012495">
    <property type="protein sequence ID" value="MCE3216159.1"/>
    <property type="molecule type" value="Genomic_DNA"/>
</dbReference>
<proteinExistence type="predicted"/>
<reference evidence="1 2" key="1">
    <citation type="journal article" date="2021" name="BMC Genomics">
        <title>Datura genome reveals duplications of psychoactive alkaloid biosynthetic genes and high mutation rate following tissue culture.</title>
        <authorList>
            <person name="Rajewski A."/>
            <person name="Carter-House D."/>
            <person name="Stajich J."/>
            <person name="Litt A."/>
        </authorList>
    </citation>
    <scope>NUCLEOTIDE SEQUENCE [LARGE SCALE GENOMIC DNA]</scope>
    <source>
        <strain evidence="1">AR-01</strain>
    </source>
</reference>
<dbReference type="Proteomes" id="UP000823775">
    <property type="component" value="Unassembled WGS sequence"/>
</dbReference>
<accession>A0ABS8WX17</accession>
<keyword evidence="2" id="KW-1185">Reference proteome</keyword>
<name>A0ABS8WX17_DATST</name>
<comment type="caution">
    <text evidence="1">The sequence shown here is derived from an EMBL/GenBank/DDBJ whole genome shotgun (WGS) entry which is preliminary data.</text>
</comment>
<protein>
    <submittedName>
        <fullName evidence="1">Uncharacterized protein</fullName>
    </submittedName>
</protein>